<protein>
    <submittedName>
        <fullName evidence="2">Uncharacterized protein</fullName>
    </submittedName>
</protein>
<feature type="compositionally biased region" description="Basic and acidic residues" evidence="1">
    <location>
        <begin position="143"/>
        <end position="153"/>
    </location>
</feature>
<organism evidence="2 3">
    <name type="scientific">Phytophthora megakarya</name>
    <dbReference type="NCBI Taxonomy" id="4795"/>
    <lineage>
        <taxon>Eukaryota</taxon>
        <taxon>Sar</taxon>
        <taxon>Stramenopiles</taxon>
        <taxon>Oomycota</taxon>
        <taxon>Peronosporomycetes</taxon>
        <taxon>Peronosporales</taxon>
        <taxon>Peronosporaceae</taxon>
        <taxon>Phytophthora</taxon>
    </lineage>
</organism>
<feature type="region of interest" description="Disordered" evidence="1">
    <location>
        <begin position="132"/>
        <end position="204"/>
    </location>
</feature>
<accession>A0A225WKI6</accession>
<dbReference type="Proteomes" id="UP000198211">
    <property type="component" value="Unassembled WGS sequence"/>
</dbReference>
<comment type="caution">
    <text evidence="2">The sequence shown here is derived from an EMBL/GenBank/DDBJ whole genome shotgun (WGS) entry which is preliminary data.</text>
</comment>
<dbReference type="EMBL" id="NBNE01000695">
    <property type="protein sequence ID" value="OWZ17768.1"/>
    <property type="molecule type" value="Genomic_DNA"/>
</dbReference>
<gene>
    <name evidence="2" type="ORF">PHMEG_0008244</name>
</gene>
<feature type="compositionally biased region" description="Acidic residues" evidence="1">
    <location>
        <begin position="185"/>
        <end position="197"/>
    </location>
</feature>
<keyword evidence="3" id="KW-1185">Reference proteome</keyword>
<evidence type="ECO:0000256" key="1">
    <source>
        <dbReference type="SAM" id="MobiDB-lite"/>
    </source>
</evidence>
<proteinExistence type="predicted"/>
<sequence length="204" mass="23028">MEFGDKVACDDPDDFVEGIGGALLDVVGVWGFEIQTVYEDTMMIHACIVKGCDDEVLIDVAFMKGRAVVMDFNHNKLRYKEDIMTMVVPFRTFERHKRGRIAVGRIARPTHQAQAKDFVISDKIQPHQKHGYEDDVFMPDTSDGDKDTDHGGPVDEYEHDDDQYAATRQKPTSKTTKGDEAGVYDGEEEADVADYDEQTYGYES</sequence>
<reference evidence="3" key="1">
    <citation type="submission" date="2017-03" db="EMBL/GenBank/DDBJ databases">
        <title>Phytopthora megakarya and P. palmivora, two closely related causual agents of cacao black pod achieved similar genome size and gene model numbers by different mechanisms.</title>
        <authorList>
            <person name="Ali S."/>
            <person name="Shao J."/>
            <person name="Larry D.J."/>
            <person name="Kronmiller B."/>
            <person name="Shen D."/>
            <person name="Strem M.D."/>
            <person name="Melnick R.L."/>
            <person name="Guiltinan M.J."/>
            <person name="Tyler B.M."/>
            <person name="Meinhardt L.W."/>
            <person name="Bailey B.A."/>
        </authorList>
    </citation>
    <scope>NUCLEOTIDE SEQUENCE [LARGE SCALE GENOMIC DNA]</scope>
    <source>
        <strain evidence="3">zdho120</strain>
    </source>
</reference>
<evidence type="ECO:0000313" key="2">
    <source>
        <dbReference type="EMBL" id="OWZ17768.1"/>
    </source>
</evidence>
<evidence type="ECO:0000313" key="3">
    <source>
        <dbReference type="Proteomes" id="UP000198211"/>
    </source>
</evidence>
<name>A0A225WKI6_9STRA</name>
<dbReference type="AlphaFoldDB" id="A0A225WKI6"/>